<accession>A0A510UND9</accession>
<organism evidence="1 2">
    <name type="scientific">Aliivibrio fischeri</name>
    <name type="common">Vibrio fischeri</name>
    <dbReference type="NCBI Taxonomy" id="668"/>
    <lineage>
        <taxon>Bacteria</taxon>
        <taxon>Pseudomonadati</taxon>
        <taxon>Pseudomonadota</taxon>
        <taxon>Gammaproteobacteria</taxon>
        <taxon>Vibrionales</taxon>
        <taxon>Vibrionaceae</taxon>
        <taxon>Aliivibrio</taxon>
    </lineage>
</organism>
<sequence length="39" mass="4557">MSSYYGSEAIDAMLPGKASKLQIVRNRTPNRHRWSSREY</sequence>
<dbReference type="EMBL" id="BJTZ01000084">
    <property type="protein sequence ID" value="GEK16173.1"/>
    <property type="molecule type" value="Genomic_DNA"/>
</dbReference>
<evidence type="ECO:0000313" key="2">
    <source>
        <dbReference type="Proteomes" id="UP000321787"/>
    </source>
</evidence>
<dbReference type="AlphaFoldDB" id="A0A510UND9"/>
<dbReference type="Proteomes" id="UP000321787">
    <property type="component" value="Unassembled WGS sequence"/>
</dbReference>
<gene>
    <name evidence="1" type="ORF">AFI02nite_42090</name>
</gene>
<name>A0A510UND9_ALIFS</name>
<protein>
    <submittedName>
        <fullName evidence="1">Uncharacterized protein</fullName>
    </submittedName>
</protein>
<reference evidence="1 2" key="1">
    <citation type="submission" date="2019-07" db="EMBL/GenBank/DDBJ databases">
        <title>Whole genome shotgun sequence of Aliivibrio fischeri NBRC 101058.</title>
        <authorList>
            <person name="Hosoyama A."/>
            <person name="Uohara A."/>
            <person name="Ohji S."/>
            <person name="Ichikawa N."/>
        </authorList>
    </citation>
    <scope>NUCLEOTIDE SEQUENCE [LARGE SCALE GENOMIC DNA]</scope>
    <source>
        <strain evidence="1 2">NBRC 101058</strain>
    </source>
</reference>
<proteinExistence type="predicted"/>
<evidence type="ECO:0000313" key="1">
    <source>
        <dbReference type="EMBL" id="GEK16173.1"/>
    </source>
</evidence>
<comment type="caution">
    <text evidence="1">The sequence shown here is derived from an EMBL/GenBank/DDBJ whole genome shotgun (WGS) entry which is preliminary data.</text>
</comment>